<accession>A0A6A6FIC6</accession>
<proteinExistence type="predicted"/>
<organism evidence="2 3">
    <name type="scientific">Cercospora zeae-maydis SCOH1-5</name>
    <dbReference type="NCBI Taxonomy" id="717836"/>
    <lineage>
        <taxon>Eukaryota</taxon>
        <taxon>Fungi</taxon>
        <taxon>Dikarya</taxon>
        <taxon>Ascomycota</taxon>
        <taxon>Pezizomycotina</taxon>
        <taxon>Dothideomycetes</taxon>
        <taxon>Dothideomycetidae</taxon>
        <taxon>Mycosphaerellales</taxon>
        <taxon>Mycosphaerellaceae</taxon>
        <taxon>Cercospora</taxon>
    </lineage>
</organism>
<dbReference type="OrthoDB" id="3636785at2759"/>
<protein>
    <submittedName>
        <fullName evidence="2">Uncharacterized protein</fullName>
    </submittedName>
</protein>
<keyword evidence="3" id="KW-1185">Reference proteome</keyword>
<feature type="region of interest" description="Disordered" evidence="1">
    <location>
        <begin position="210"/>
        <end position="267"/>
    </location>
</feature>
<reference evidence="2" key="1">
    <citation type="journal article" date="2020" name="Stud. Mycol.">
        <title>101 Dothideomycetes genomes: a test case for predicting lifestyles and emergence of pathogens.</title>
        <authorList>
            <person name="Haridas S."/>
            <person name="Albert R."/>
            <person name="Binder M."/>
            <person name="Bloem J."/>
            <person name="Labutti K."/>
            <person name="Salamov A."/>
            <person name="Andreopoulos B."/>
            <person name="Baker S."/>
            <person name="Barry K."/>
            <person name="Bills G."/>
            <person name="Bluhm B."/>
            <person name="Cannon C."/>
            <person name="Castanera R."/>
            <person name="Culley D."/>
            <person name="Daum C."/>
            <person name="Ezra D."/>
            <person name="Gonzalez J."/>
            <person name="Henrissat B."/>
            <person name="Kuo A."/>
            <person name="Liang C."/>
            <person name="Lipzen A."/>
            <person name="Lutzoni F."/>
            <person name="Magnuson J."/>
            <person name="Mondo S."/>
            <person name="Nolan M."/>
            <person name="Ohm R."/>
            <person name="Pangilinan J."/>
            <person name="Park H.-J."/>
            <person name="Ramirez L."/>
            <person name="Alfaro M."/>
            <person name="Sun H."/>
            <person name="Tritt A."/>
            <person name="Yoshinaga Y."/>
            <person name="Zwiers L.-H."/>
            <person name="Turgeon B."/>
            <person name="Goodwin S."/>
            <person name="Spatafora J."/>
            <person name="Crous P."/>
            <person name="Grigoriev I."/>
        </authorList>
    </citation>
    <scope>NUCLEOTIDE SEQUENCE</scope>
    <source>
        <strain evidence="2">SCOH1-5</strain>
    </source>
</reference>
<dbReference type="AlphaFoldDB" id="A0A6A6FIC6"/>
<evidence type="ECO:0000313" key="2">
    <source>
        <dbReference type="EMBL" id="KAF2213180.1"/>
    </source>
</evidence>
<sequence>MFDATGIVEVFCQRIGSDTPHPEYSPRPLVSDYEDDACTAPNIITQDCFVLHVFLMERFDWMGENVLRMTFSLDDGPAEAIEHIARPRDNDLPPRPKPTDEAKFHDSCFQGHRRLAVASAELQPVNAHGCPLAPQEHDVSQIVLTLQRGRNVVERHAKTHQDREYFVSAAGAAGFPVNVLFNYETTYKGIVHTTKTITYVQSSLPNLELSRSFDPNRKKRGGTESDWNSTAKRQKVLDADDILSTDELQRDDESSYHGPLSPYWSGH</sequence>
<dbReference type="Proteomes" id="UP000799539">
    <property type="component" value="Unassembled WGS sequence"/>
</dbReference>
<evidence type="ECO:0000313" key="3">
    <source>
        <dbReference type="Proteomes" id="UP000799539"/>
    </source>
</evidence>
<dbReference type="EMBL" id="ML992671">
    <property type="protein sequence ID" value="KAF2213180.1"/>
    <property type="molecule type" value="Genomic_DNA"/>
</dbReference>
<name>A0A6A6FIC6_9PEZI</name>
<evidence type="ECO:0000256" key="1">
    <source>
        <dbReference type="SAM" id="MobiDB-lite"/>
    </source>
</evidence>
<gene>
    <name evidence="2" type="ORF">CERZMDRAFT_96847</name>
</gene>